<sequence length="1032" mass="115324">MSFLKLDLLLVSILSLSCLWTQVLVSATLPRAEVDALNQIAKTMGARDWTFDANACDLNETPIVLEEGPTRIITCNLGIDNTSHITEIQFKRCNLSGTLPPELVQLPSIQKVDFAYNYLNGSIPVEWALLQLKFISVFGNRLSGNIPSHLTNITSLTYLDIEANQFSGTVPEEFRKLVNLGTLRLSSNQLSGSLPTGLAELKNLTDFRISDNNFNGSIPEFIQNWKQLDRLEMQGSEFHGPIPSSISVLEKLTQLRISDIAGRNHPFPDLRKMAGIKRIILRNCGISGEFPEYIWRMNNLRILDLSFNRLTGKIPNVATPPSLKFIFLTGNFLSGNIPASILRKGTNVDLSYNNFTHQNPEQPACREIQNLNLNLFRSSSGDSNLSGVLPCRNNFKCDRYWHSLHINCGGNEVKVNGSTFEGDGQIGGGAATYHSQDDTNWGFSSSGDFTDDDDEQNRRYIATPDSSNLSELYINARIAPLSLTYFGYCLDNGNYTLSLHFAEVQFSNGITFFSLGRRLFDIYIQDKLVERNFDIKAEASGALKPVARPYNVTVTNHIIEIHFHWAGKGTTALPKRGVYGPLVSAISLNDPNFKPEKKKVVPIVVGVVAGLSLIILAFGILGWRYYLRTKRRKERGFMKESDLQTISFTLKQIKAATNNFDSAKKIGEGGFGPVYKGQLADGTIIAVKQLSSKSRQGNREFLNEIAMISCLQHPNLVKIHGCCVEGDQLLLVYEYMENNSLARALFGRENCELELDWPTRQKICLGIARGLAFLHEESRFKIVHRDIKATNVLLDRDLNPKISDFGLAKLDEEDKTHISTRIAGTIGYMAPEYALWGYLTYKADVYSFGIVALEIVSGKNNMSYAPALEFDCTCLLDWACHLQLDGKLVELVDERLGSKYNKEEVERMIKVSLLCTNASPSLRPTMSEVVNMLEGKTAIPDMIPEAGSYSQDLRFKALRDQKGLRRSQNSTATQSQHSISAEFNQASSSTSAAQDLYEINEESYKKYKVIRDGYRLIQGMNSEVQLSTTMPS</sequence>
<evidence type="ECO:0000313" key="1">
    <source>
        <dbReference type="EMBL" id="KAH9797472.1"/>
    </source>
</evidence>
<evidence type="ECO:0000313" key="2">
    <source>
        <dbReference type="Proteomes" id="UP000829398"/>
    </source>
</evidence>
<dbReference type="EMBL" id="CM039171">
    <property type="protein sequence ID" value="KAH9797472.1"/>
    <property type="molecule type" value="Genomic_DNA"/>
</dbReference>
<protein>
    <submittedName>
        <fullName evidence="1">LRR receptor-like serine/threonine-protein kinase</fullName>
    </submittedName>
</protein>
<comment type="caution">
    <text evidence="1">The sequence shown here is derived from an EMBL/GenBank/DDBJ whole genome shotgun (WGS) entry which is preliminary data.</text>
</comment>
<gene>
    <name evidence="1" type="ORF">KPL71_005886</name>
</gene>
<name>A0ACB8NHX9_CITSI</name>
<keyword evidence="2" id="KW-1185">Reference proteome</keyword>
<accession>A0ACB8NHX9</accession>
<reference evidence="2" key="1">
    <citation type="journal article" date="2023" name="Hortic. Res.">
        <title>A chromosome-level phased genome enabling allele-level studies in sweet orange: a case study on citrus Huanglongbing tolerance.</title>
        <authorList>
            <person name="Wu B."/>
            <person name="Yu Q."/>
            <person name="Deng Z."/>
            <person name="Duan Y."/>
            <person name="Luo F."/>
            <person name="Gmitter F. Jr."/>
        </authorList>
    </citation>
    <scope>NUCLEOTIDE SEQUENCE [LARGE SCALE GENOMIC DNA]</scope>
    <source>
        <strain evidence="2">cv. Valencia</strain>
    </source>
</reference>
<organism evidence="1 2">
    <name type="scientific">Citrus sinensis</name>
    <name type="common">Sweet orange</name>
    <name type="synonym">Citrus aurantium var. sinensis</name>
    <dbReference type="NCBI Taxonomy" id="2711"/>
    <lineage>
        <taxon>Eukaryota</taxon>
        <taxon>Viridiplantae</taxon>
        <taxon>Streptophyta</taxon>
        <taxon>Embryophyta</taxon>
        <taxon>Tracheophyta</taxon>
        <taxon>Spermatophyta</taxon>
        <taxon>Magnoliopsida</taxon>
        <taxon>eudicotyledons</taxon>
        <taxon>Gunneridae</taxon>
        <taxon>Pentapetalae</taxon>
        <taxon>rosids</taxon>
        <taxon>malvids</taxon>
        <taxon>Sapindales</taxon>
        <taxon>Rutaceae</taxon>
        <taxon>Aurantioideae</taxon>
        <taxon>Citrus</taxon>
    </lineage>
</organism>
<dbReference type="Proteomes" id="UP000829398">
    <property type="component" value="Chromosome 2"/>
</dbReference>
<proteinExistence type="predicted"/>